<comment type="subunit">
    <text evidence="5">Part of the 50S ribosomal subunit.</text>
</comment>
<keyword evidence="5" id="KW-0699">rRNA-binding</keyword>
<comment type="function">
    <text evidence="5">One of two assembly initiator proteins, it binds directly to the 5'-end of the 23S rRNA, where it nucleates assembly of the 50S subunit.</text>
</comment>
<evidence type="ECO:0000256" key="2">
    <source>
        <dbReference type="ARBA" id="ARBA00022980"/>
    </source>
</evidence>
<keyword evidence="5" id="KW-0694">RNA-binding</keyword>
<evidence type="ECO:0000256" key="4">
    <source>
        <dbReference type="ARBA" id="ARBA00035206"/>
    </source>
</evidence>
<evidence type="ECO:0000259" key="7">
    <source>
        <dbReference type="SMART" id="SM00739"/>
    </source>
</evidence>
<dbReference type="InterPro" id="IPR003256">
    <property type="entry name" value="Ribosomal_uL24"/>
</dbReference>
<dbReference type="InterPro" id="IPR008991">
    <property type="entry name" value="Translation_prot_SH3-like_sf"/>
</dbReference>
<dbReference type="InterPro" id="IPR005825">
    <property type="entry name" value="Ribosomal_uL24_CS"/>
</dbReference>
<gene>
    <name evidence="5 8" type="primary">rplX</name>
</gene>
<evidence type="ECO:0000256" key="6">
    <source>
        <dbReference type="RuleBase" id="RU003477"/>
    </source>
</evidence>
<dbReference type="InterPro" id="IPR041988">
    <property type="entry name" value="Ribosomal_uL24_KOW"/>
</dbReference>
<evidence type="ECO:0000256" key="3">
    <source>
        <dbReference type="ARBA" id="ARBA00023274"/>
    </source>
</evidence>
<dbReference type="NCBIfam" id="TIGR01079">
    <property type="entry name" value="rplX_bact"/>
    <property type="match status" value="1"/>
</dbReference>
<dbReference type="InterPro" id="IPR057264">
    <property type="entry name" value="Ribosomal_uL24_C"/>
</dbReference>
<comment type="similarity">
    <text evidence="1 5 6">Belongs to the universal ribosomal protein uL24 family.</text>
</comment>
<dbReference type="CDD" id="cd06089">
    <property type="entry name" value="KOW_RPL26"/>
    <property type="match status" value="1"/>
</dbReference>
<keyword evidence="3 5" id="KW-0687">Ribonucleoprotein</keyword>
<comment type="function">
    <text evidence="5">One of the proteins that surrounds the polypeptide exit tunnel on the outside of the subunit.</text>
</comment>
<evidence type="ECO:0000256" key="1">
    <source>
        <dbReference type="ARBA" id="ARBA00010618"/>
    </source>
</evidence>
<dbReference type="EMBL" id="KT007066">
    <property type="protein sequence ID" value="AKQ05241.1"/>
    <property type="molecule type" value="Genomic_DNA"/>
</dbReference>
<protein>
    <recommendedName>
        <fullName evidence="4 5">Large ribosomal subunit protein uL24</fullName>
    </recommendedName>
</protein>
<dbReference type="InterPro" id="IPR014722">
    <property type="entry name" value="Rib_uL2_dom2"/>
</dbReference>
<dbReference type="HAMAP" id="MF_01326_B">
    <property type="entry name" value="Ribosomal_uL24_B"/>
    <property type="match status" value="1"/>
</dbReference>
<evidence type="ECO:0000256" key="5">
    <source>
        <dbReference type="HAMAP-Rule" id="MF_01326"/>
    </source>
</evidence>
<dbReference type="SMART" id="SM00739">
    <property type="entry name" value="KOW"/>
    <property type="match status" value="1"/>
</dbReference>
<dbReference type="PROSITE" id="PS01108">
    <property type="entry name" value="RIBOSOMAL_L24"/>
    <property type="match status" value="1"/>
</dbReference>
<dbReference type="InterPro" id="IPR005824">
    <property type="entry name" value="KOW"/>
</dbReference>
<dbReference type="Gene3D" id="2.30.30.30">
    <property type="match status" value="1"/>
</dbReference>
<sequence length="122" mass="13404">MVLRPGHRRRGGDTAGRRALAIHKNDLVMVMAGRDRGKRGKVLRVIPDRSAVVVEKVNVVKRHTRAGGKTTQGGILEKEALLHVSNVMVICTRCDRAVRTGHSFLADGRKVRVCKQCGESVD</sequence>
<name>A0A0H4TB64_9BACT</name>
<organism evidence="8">
    <name type="scientific">uncultured bacterium Rifle_16ft_4_minimus_28965</name>
    <dbReference type="NCBI Taxonomy" id="1665156"/>
    <lineage>
        <taxon>Bacteria</taxon>
        <taxon>environmental samples</taxon>
    </lineage>
</organism>
<dbReference type="Pfam" id="PF17136">
    <property type="entry name" value="ribosomal_L24"/>
    <property type="match status" value="1"/>
</dbReference>
<dbReference type="GO" id="GO:1990904">
    <property type="term" value="C:ribonucleoprotein complex"/>
    <property type="evidence" value="ECO:0007669"/>
    <property type="project" value="UniProtKB-KW"/>
</dbReference>
<evidence type="ECO:0000313" key="8">
    <source>
        <dbReference type="EMBL" id="AKQ05241.1"/>
    </source>
</evidence>
<proteinExistence type="inferred from homology"/>
<feature type="domain" description="KOW" evidence="7">
    <location>
        <begin position="21"/>
        <end position="48"/>
    </location>
</feature>
<dbReference type="Pfam" id="PF00467">
    <property type="entry name" value="KOW"/>
    <property type="match status" value="1"/>
</dbReference>
<reference evidence="8" key="1">
    <citation type="journal article" date="2015" name="ISME J.">
        <title>Aquifer environment selects for microbial species cohorts in sediment and groundwater.</title>
        <authorList>
            <person name="Hug L.A."/>
            <person name="Thomas B.C."/>
            <person name="Brown C.T."/>
            <person name="Frischkorn K.R."/>
            <person name="Williams K.H."/>
            <person name="Tringe S.G."/>
            <person name="Banfield J.F."/>
        </authorList>
    </citation>
    <scope>NUCLEOTIDE SEQUENCE</scope>
</reference>
<dbReference type="PANTHER" id="PTHR12903">
    <property type="entry name" value="MITOCHONDRIAL RIBOSOMAL PROTEIN L24"/>
    <property type="match status" value="1"/>
</dbReference>
<dbReference type="GO" id="GO:0019843">
    <property type="term" value="F:rRNA binding"/>
    <property type="evidence" value="ECO:0007669"/>
    <property type="project" value="UniProtKB-UniRule"/>
</dbReference>
<dbReference type="GO" id="GO:0003735">
    <property type="term" value="F:structural constituent of ribosome"/>
    <property type="evidence" value="ECO:0007669"/>
    <property type="project" value="InterPro"/>
</dbReference>
<dbReference type="GO" id="GO:0005840">
    <property type="term" value="C:ribosome"/>
    <property type="evidence" value="ECO:0007669"/>
    <property type="project" value="UniProtKB-KW"/>
</dbReference>
<dbReference type="SUPFAM" id="SSF50104">
    <property type="entry name" value="Translation proteins SH3-like domain"/>
    <property type="match status" value="1"/>
</dbReference>
<accession>A0A0H4TB64</accession>
<dbReference type="AlphaFoldDB" id="A0A0H4TB64"/>
<keyword evidence="2 5" id="KW-0689">Ribosomal protein</keyword>
<dbReference type="GO" id="GO:0006412">
    <property type="term" value="P:translation"/>
    <property type="evidence" value="ECO:0007669"/>
    <property type="project" value="UniProtKB-UniRule"/>
</dbReference>